<reference evidence="3" key="1">
    <citation type="submission" date="2015-06" db="EMBL/GenBank/DDBJ databases">
        <title>Complete genome sequence and metabolic analysis of phthalate degradation pathway in Gordonia sp. QH-11.</title>
        <authorList>
            <person name="Jin D."/>
            <person name="Kong X."/>
            <person name="Bai Z."/>
        </authorList>
    </citation>
    <scope>NUCLEOTIDE SEQUENCE [LARGE SCALE GENOMIC DNA]</scope>
    <source>
        <strain evidence="3">QH-11</strain>
    </source>
</reference>
<organism evidence="2 3">
    <name type="scientific">Gordonia phthalatica</name>
    <dbReference type="NCBI Taxonomy" id="1136941"/>
    <lineage>
        <taxon>Bacteria</taxon>
        <taxon>Bacillati</taxon>
        <taxon>Actinomycetota</taxon>
        <taxon>Actinomycetes</taxon>
        <taxon>Mycobacteriales</taxon>
        <taxon>Gordoniaceae</taxon>
        <taxon>Gordonia</taxon>
    </lineage>
</organism>
<feature type="domain" description="AbiEi antitoxin C-terminal" evidence="1">
    <location>
        <begin position="84"/>
        <end position="193"/>
    </location>
</feature>
<dbReference type="KEGG" id="goq:ACH46_03550"/>
<dbReference type="Pfam" id="PF09407">
    <property type="entry name" value="AbiEi_1"/>
    <property type="match status" value="1"/>
</dbReference>
<protein>
    <recommendedName>
        <fullName evidence="1">AbiEi antitoxin C-terminal domain-containing protein</fullName>
    </recommendedName>
</protein>
<reference evidence="2 3" key="2">
    <citation type="journal article" date="2017" name="Int. J. Syst. Evol. Microbiol.">
        <title>Gordonia phthalatica sp. nov., a di-n-butyl phthalate-degrading bacterium isolated from activated sludge.</title>
        <authorList>
            <person name="Jin D."/>
            <person name="Kong X."/>
            <person name="Jia M."/>
            <person name="Yu X."/>
            <person name="Wang X."/>
            <person name="Zhuang X."/>
            <person name="Deng Y."/>
            <person name="Bai Z."/>
        </authorList>
    </citation>
    <scope>NUCLEOTIDE SEQUENCE [LARGE SCALE GENOMIC DNA]</scope>
    <source>
        <strain evidence="2 3">QH-11</strain>
    </source>
</reference>
<dbReference type="EMBL" id="CP011853">
    <property type="protein sequence ID" value="ALG83754.1"/>
    <property type="molecule type" value="Genomic_DNA"/>
</dbReference>
<evidence type="ECO:0000259" key="1">
    <source>
        <dbReference type="Pfam" id="PF09407"/>
    </source>
</evidence>
<dbReference type="STRING" id="1136941.ACH46_03550"/>
<keyword evidence="3" id="KW-1185">Reference proteome</keyword>
<dbReference type="AlphaFoldDB" id="A0A0N9N0V5"/>
<accession>A0A0N9N0V5</accession>
<dbReference type="InterPro" id="IPR018547">
    <property type="entry name" value="AbiEi_C"/>
</dbReference>
<dbReference type="PATRIC" id="fig|1136941.3.peg.720"/>
<evidence type="ECO:0000313" key="3">
    <source>
        <dbReference type="Proteomes" id="UP000063789"/>
    </source>
</evidence>
<gene>
    <name evidence="2" type="ORF">ACH46_03550</name>
</gene>
<sequence>MQGMDAHGIIWRKDALDSGVSDVQIAKALKDKHIEVVARGAYSPTFDLPTDPGDAFRERYRRRSLAAAVGLARAKEEVRAVSHQSAAALLDLGLLMPSRKAVHITTGRNSGGNIFPSKIIHASRLDDADVIDLDGLRVTSPARTAVDMALHETDFAKILAVLDSALRMGVPREELEQRLSVPRRGAARARHALQFADGLSDNPGESWGRAQMIEAHVQIPLLQSEYHIENGHLAICDYDWEGRAVGEFDGYGKYLREELRPGETVAEVVIREKERENQLRDLDLGVVRWGWERLRNRTLIPYLSKRLPIFGVTLLSA</sequence>
<name>A0A0N9N0V5_9ACTN</name>
<dbReference type="Proteomes" id="UP000063789">
    <property type="component" value="Chromosome"/>
</dbReference>
<proteinExistence type="predicted"/>
<evidence type="ECO:0000313" key="2">
    <source>
        <dbReference type="EMBL" id="ALG83754.1"/>
    </source>
</evidence>